<dbReference type="InterPro" id="IPR037272">
    <property type="entry name" value="SNS_sf"/>
</dbReference>
<evidence type="ECO:0000256" key="1">
    <source>
        <dbReference type="ARBA" id="ARBA00004141"/>
    </source>
</evidence>
<dbReference type="SUPFAM" id="SSF161070">
    <property type="entry name" value="SNF-like"/>
    <property type="match status" value="1"/>
</dbReference>
<proteinExistence type="inferred from homology"/>
<dbReference type="PROSITE" id="PS50267">
    <property type="entry name" value="NA_NEUROTRAN_SYMP_3"/>
    <property type="match status" value="1"/>
</dbReference>
<evidence type="ECO:0000256" key="4">
    <source>
        <dbReference type="ARBA" id="ARBA00022692"/>
    </source>
</evidence>
<dbReference type="InterPro" id="IPR000175">
    <property type="entry name" value="Na/ntran_symport"/>
</dbReference>
<feature type="transmembrane region" description="Helical" evidence="8">
    <location>
        <begin position="101"/>
        <end position="127"/>
    </location>
</feature>
<keyword evidence="6 8" id="KW-1133">Transmembrane helix</keyword>
<keyword evidence="4 8" id="KW-0812">Transmembrane</keyword>
<organism evidence="9 10">
    <name type="scientific">Laodelphax striatellus</name>
    <name type="common">Small brown planthopper</name>
    <name type="synonym">Delphax striatella</name>
    <dbReference type="NCBI Taxonomy" id="195883"/>
    <lineage>
        <taxon>Eukaryota</taxon>
        <taxon>Metazoa</taxon>
        <taxon>Ecdysozoa</taxon>
        <taxon>Arthropoda</taxon>
        <taxon>Hexapoda</taxon>
        <taxon>Insecta</taxon>
        <taxon>Pterygota</taxon>
        <taxon>Neoptera</taxon>
        <taxon>Paraneoptera</taxon>
        <taxon>Hemiptera</taxon>
        <taxon>Auchenorrhyncha</taxon>
        <taxon>Fulgoroidea</taxon>
        <taxon>Delphacidae</taxon>
        <taxon>Criomorphinae</taxon>
        <taxon>Laodelphax</taxon>
    </lineage>
</organism>
<reference evidence="9 10" key="1">
    <citation type="journal article" date="2017" name="Gigascience">
        <title>Genome sequence of the small brown planthopper, Laodelphax striatellus.</title>
        <authorList>
            <person name="Zhu J."/>
            <person name="Jiang F."/>
            <person name="Wang X."/>
            <person name="Yang P."/>
            <person name="Bao Y."/>
            <person name="Zhao W."/>
            <person name="Wang W."/>
            <person name="Lu H."/>
            <person name="Wang Q."/>
            <person name="Cui N."/>
            <person name="Li J."/>
            <person name="Chen X."/>
            <person name="Luo L."/>
            <person name="Yu J."/>
            <person name="Kang L."/>
            <person name="Cui F."/>
        </authorList>
    </citation>
    <scope>NUCLEOTIDE SEQUENCE [LARGE SCALE GENOMIC DNA]</scope>
    <source>
        <strain evidence="9">Lst14</strain>
    </source>
</reference>
<feature type="transmembrane region" description="Helical" evidence="8">
    <location>
        <begin position="525"/>
        <end position="543"/>
    </location>
</feature>
<dbReference type="GO" id="GO:0015293">
    <property type="term" value="F:symporter activity"/>
    <property type="evidence" value="ECO:0007669"/>
    <property type="project" value="UniProtKB-KW"/>
</dbReference>
<comment type="subcellular location">
    <subcellularLocation>
        <location evidence="1">Membrane</location>
        <topology evidence="1">Multi-pass membrane protein</topology>
    </subcellularLocation>
</comment>
<evidence type="ECO:0000313" key="10">
    <source>
        <dbReference type="Proteomes" id="UP000291343"/>
    </source>
</evidence>
<dbReference type="Proteomes" id="UP000291343">
    <property type="component" value="Unassembled WGS sequence"/>
</dbReference>
<sequence length="641" mass="72648">MSDSNQSRVPTLPLYYPAFNAAPEDLFERRSTSFAEESPSLGLNDTTAVDTIFRSEFQQGEKGADRSKKLWDSHQDYLWMLVISNIDFLNGLSLAESSLRYGAWTMIIFTICSCSFTLIFSYLVIFLSVYSKKSVICYGDMVPLFSGFGYLIIIAASVKYAIFLGLMTKLVLALIAYLRYDFKNCTSPTYRGAECIDSTITSIQQSILSKNDDCHSVRGTLFVQCGSDEKLYILSSSTIIDALYTDLNIQYGAIILTIFILILIIRFIELEMPNFIKLAKLSTVIVMFYQLFLVMTSVTLQGEFHFHDVVRLNTFSLSGVFEAICLSLPKLSDMFVTTSSCTGRLPLCTQPAIDSALVVMVRILVMWTSTVVFGMMVETVHENYHIGTNVLSHDYLPFSVIPLYMDLMPFATNIWLTLFFSVCILLCFIKQLSLLEAIHANVVWYYGYNKIILATLYFFIGALCVGTQAYTPNENDIKLFHIQAISINIPMLMLFGISLIIYGSDRIEEDITFMTSSPPAELIKRLLRLLPIISFMLMIWSGWHLTSIFQVFIILCVIGSVVVEVMVRVVFLSYDSDAQVYPRPGYGPPNSTLKEDRKNYVLESKRISSMYAIKANILFRKLKAKEKRHSVKGEKKYVSNI</sequence>
<feature type="transmembrane region" description="Helical" evidence="8">
    <location>
        <begin position="407"/>
        <end position="429"/>
    </location>
</feature>
<dbReference type="GO" id="GO:0016020">
    <property type="term" value="C:membrane"/>
    <property type="evidence" value="ECO:0007669"/>
    <property type="project" value="UniProtKB-SubCell"/>
</dbReference>
<gene>
    <name evidence="9" type="ORF">LSTR_LSTR005842</name>
</gene>
<dbReference type="OrthoDB" id="10334264at2759"/>
<protein>
    <submittedName>
        <fullName evidence="9">Uncharacterized protein</fullName>
    </submittedName>
</protein>
<evidence type="ECO:0000256" key="3">
    <source>
        <dbReference type="ARBA" id="ARBA00022448"/>
    </source>
</evidence>
<evidence type="ECO:0000256" key="5">
    <source>
        <dbReference type="ARBA" id="ARBA00022847"/>
    </source>
</evidence>
<evidence type="ECO:0000256" key="8">
    <source>
        <dbReference type="SAM" id="Phobius"/>
    </source>
</evidence>
<comment type="similarity">
    <text evidence="2">Belongs to the sodium:neurotransmitter symporter (SNF) (TC 2.A.22) family.</text>
</comment>
<evidence type="ECO:0000256" key="2">
    <source>
        <dbReference type="ARBA" id="ARBA00006459"/>
    </source>
</evidence>
<evidence type="ECO:0000313" key="9">
    <source>
        <dbReference type="EMBL" id="RZF36026.1"/>
    </source>
</evidence>
<accession>A0A482WRX5</accession>
<dbReference type="AlphaFoldDB" id="A0A482WRX5"/>
<evidence type="ECO:0000256" key="6">
    <source>
        <dbReference type="ARBA" id="ARBA00022989"/>
    </source>
</evidence>
<keyword evidence="7 8" id="KW-0472">Membrane</keyword>
<keyword evidence="3" id="KW-0813">Transport</keyword>
<feature type="transmembrane region" description="Helical" evidence="8">
    <location>
        <begin position="281"/>
        <end position="300"/>
    </location>
</feature>
<feature type="transmembrane region" description="Helical" evidence="8">
    <location>
        <begin position="148"/>
        <end position="178"/>
    </location>
</feature>
<feature type="transmembrane region" description="Helical" evidence="8">
    <location>
        <begin position="450"/>
        <end position="470"/>
    </location>
</feature>
<feature type="transmembrane region" description="Helical" evidence="8">
    <location>
        <begin position="482"/>
        <end position="504"/>
    </location>
</feature>
<keyword evidence="5" id="KW-0769">Symport</keyword>
<feature type="transmembrane region" description="Helical" evidence="8">
    <location>
        <begin position="549"/>
        <end position="571"/>
    </location>
</feature>
<keyword evidence="10" id="KW-1185">Reference proteome</keyword>
<dbReference type="EMBL" id="QKKF02027168">
    <property type="protein sequence ID" value="RZF36026.1"/>
    <property type="molecule type" value="Genomic_DNA"/>
</dbReference>
<dbReference type="InParanoid" id="A0A482WRX5"/>
<feature type="transmembrane region" description="Helical" evidence="8">
    <location>
        <begin position="77"/>
        <end position="95"/>
    </location>
</feature>
<name>A0A482WRX5_LAOST</name>
<evidence type="ECO:0000256" key="7">
    <source>
        <dbReference type="ARBA" id="ARBA00023136"/>
    </source>
</evidence>
<feature type="transmembrane region" description="Helical" evidence="8">
    <location>
        <begin position="352"/>
        <end position="377"/>
    </location>
</feature>
<feature type="transmembrane region" description="Helical" evidence="8">
    <location>
        <begin position="249"/>
        <end position="269"/>
    </location>
</feature>
<comment type="caution">
    <text evidence="9">The sequence shown here is derived from an EMBL/GenBank/DDBJ whole genome shotgun (WGS) entry which is preliminary data.</text>
</comment>